<evidence type="ECO:0000313" key="3">
    <source>
        <dbReference type="Proteomes" id="UP000243052"/>
    </source>
</evidence>
<evidence type="ECO:0000256" key="1">
    <source>
        <dbReference type="SAM" id="MobiDB-lite"/>
    </source>
</evidence>
<feature type="region of interest" description="Disordered" evidence="1">
    <location>
        <begin position="227"/>
        <end position="274"/>
    </location>
</feature>
<dbReference type="EMBL" id="CP014245">
    <property type="protein sequence ID" value="AMD21142.1"/>
    <property type="molecule type" value="Genomic_DNA"/>
</dbReference>
<dbReference type="AlphaFoldDB" id="A0A0X8HTC1"/>
<organism evidence="2 3">
    <name type="scientific">Eremothecium sinecaudum</name>
    <dbReference type="NCBI Taxonomy" id="45286"/>
    <lineage>
        <taxon>Eukaryota</taxon>
        <taxon>Fungi</taxon>
        <taxon>Dikarya</taxon>
        <taxon>Ascomycota</taxon>
        <taxon>Saccharomycotina</taxon>
        <taxon>Saccharomycetes</taxon>
        <taxon>Saccharomycetales</taxon>
        <taxon>Saccharomycetaceae</taxon>
        <taxon>Eremothecium</taxon>
    </lineage>
</organism>
<reference evidence="2 3" key="1">
    <citation type="submission" date="2016-01" db="EMBL/GenBank/DDBJ databases">
        <title>Genome sequence of the yeast Holleya sinecauda.</title>
        <authorList>
            <person name="Dietrich F.S."/>
        </authorList>
    </citation>
    <scope>NUCLEOTIDE SEQUENCE [LARGE SCALE GENOMIC DNA]</scope>
    <source>
        <strain evidence="2 3">ATCC 58844</strain>
    </source>
</reference>
<dbReference type="GO" id="GO:0005085">
    <property type="term" value="F:guanyl-nucleotide exchange factor activity"/>
    <property type="evidence" value="ECO:0007669"/>
    <property type="project" value="InterPro"/>
</dbReference>
<protein>
    <submittedName>
        <fullName evidence="2">HEL139Wp</fullName>
    </submittedName>
</protein>
<dbReference type="InterPro" id="IPR040144">
    <property type="entry name" value="RAP1GDS1"/>
</dbReference>
<accession>A0A0X8HTC1</accession>
<dbReference type="OrthoDB" id="4059796at2759"/>
<gene>
    <name evidence="2" type="ORF">AW171_hschr53075</name>
</gene>
<dbReference type="GeneID" id="28724418"/>
<dbReference type="RefSeq" id="XP_017988138.1">
    <property type="nucleotide sequence ID" value="XM_018132581.1"/>
</dbReference>
<dbReference type="PANTHER" id="PTHR10957">
    <property type="entry name" value="RAP1 GTPASE-GDP DISSOCIATION STIMULATOR 1"/>
    <property type="match status" value="1"/>
</dbReference>
<dbReference type="InterPro" id="IPR016024">
    <property type="entry name" value="ARM-type_fold"/>
</dbReference>
<dbReference type="Proteomes" id="UP000243052">
    <property type="component" value="Chromosome v"/>
</dbReference>
<keyword evidence="3" id="KW-1185">Reference proteome</keyword>
<evidence type="ECO:0000313" key="2">
    <source>
        <dbReference type="EMBL" id="AMD21142.1"/>
    </source>
</evidence>
<dbReference type="SUPFAM" id="SSF48371">
    <property type="entry name" value="ARM repeat"/>
    <property type="match status" value="1"/>
</dbReference>
<sequence>MEYEKLLFELQPIIEANTVAEVPLEEAYVERYIKVLDELAVHLRSESNRRLILETGFLKELFKKTAMVLDEALKGQDSLFLRMSSEMIRCIANSFVDNDENRNAFISGDISKPNAILDENVRKILELDIHETFVTELQLRTVALVRNFCLGNEEYVKRCSLNVTGPLLRLLEKESYDIFGEESTLLQLVLALLSDLVEFYAEHINISNVEQLAKLLVRFADAVESVSEEFPYEKEEEEEEEEEEEDDDDDEEEEDKENVEQEEADEDEEVADDPITEELFNLTRVLEDSLDRNDSLDFSDPIRCGALQRKFLEALDILYNKAFSNKLIIMRRITSFVGYVSANKTNTNIEDREMCYAVAKNSENEYAISAALFVLSNSISGRKDVDELLSHISLRDLIKCTSTLRDPFVYQSFLDIFKKCLNLVSIVDLKDDDYSQLFKVLKSVNEQCKYYTNLSPLLEATLKKILATFSSQALMSQPDLFEVVLNSGGVPVCLLLDKLSKKRETVPKEQLEQLIDALLQFNDPSSENQGVSIQYLFHVTKSLGIYVHGSQPQEIDELLGRYADKLKILLDSVQQLRDNDDSGSKSVLNNARFTCGLLIEHAKTPTALNNEPSYQALISLCKNML</sequence>
<name>A0A0X8HTC1_9SACH</name>
<proteinExistence type="predicted"/>
<feature type="compositionally biased region" description="Acidic residues" evidence="1">
    <location>
        <begin position="234"/>
        <end position="274"/>
    </location>
</feature>